<proteinExistence type="predicted"/>
<organism evidence="1 2">
    <name type="scientific">Melastoma candidum</name>
    <dbReference type="NCBI Taxonomy" id="119954"/>
    <lineage>
        <taxon>Eukaryota</taxon>
        <taxon>Viridiplantae</taxon>
        <taxon>Streptophyta</taxon>
        <taxon>Embryophyta</taxon>
        <taxon>Tracheophyta</taxon>
        <taxon>Spermatophyta</taxon>
        <taxon>Magnoliopsida</taxon>
        <taxon>eudicotyledons</taxon>
        <taxon>Gunneridae</taxon>
        <taxon>Pentapetalae</taxon>
        <taxon>rosids</taxon>
        <taxon>malvids</taxon>
        <taxon>Myrtales</taxon>
        <taxon>Melastomataceae</taxon>
        <taxon>Melastomatoideae</taxon>
        <taxon>Melastomateae</taxon>
        <taxon>Melastoma</taxon>
    </lineage>
</organism>
<gene>
    <name evidence="1" type="ORF">MLD38_025153</name>
</gene>
<name>A0ACB9NU68_9MYRT</name>
<sequence length="100" mass="10758">MVVNVPSAAHGLDEVDPIVSGLNVEKTPLESDADIGGLDAQIQEMNRGWKTLPAKAVVNLTSATFLRAVGNGLIQKYLGDCLKLVRELFRVADELSPLMI</sequence>
<protein>
    <submittedName>
        <fullName evidence="1">Uncharacterized protein</fullName>
    </submittedName>
</protein>
<evidence type="ECO:0000313" key="1">
    <source>
        <dbReference type="EMBL" id="KAI4340303.1"/>
    </source>
</evidence>
<evidence type="ECO:0000313" key="2">
    <source>
        <dbReference type="Proteomes" id="UP001057402"/>
    </source>
</evidence>
<keyword evidence="2" id="KW-1185">Reference proteome</keyword>
<dbReference type="Proteomes" id="UP001057402">
    <property type="component" value="Chromosome 7"/>
</dbReference>
<dbReference type="EMBL" id="CM042886">
    <property type="protein sequence ID" value="KAI4340303.1"/>
    <property type="molecule type" value="Genomic_DNA"/>
</dbReference>
<accession>A0ACB9NU68</accession>
<comment type="caution">
    <text evidence="1">The sequence shown here is derived from an EMBL/GenBank/DDBJ whole genome shotgun (WGS) entry which is preliminary data.</text>
</comment>
<reference evidence="2" key="1">
    <citation type="journal article" date="2023" name="Front. Plant Sci.">
        <title>Chromosomal-level genome assembly of Melastoma candidum provides insights into trichome evolution.</title>
        <authorList>
            <person name="Zhong Y."/>
            <person name="Wu W."/>
            <person name="Sun C."/>
            <person name="Zou P."/>
            <person name="Liu Y."/>
            <person name="Dai S."/>
            <person name="Zhou R."/>
        </authorList>
    </citation>
    <scope>NUCLEOTIDE SEQUENCE [LARGE SCALE GENOMIC DNA]</scope>
</reference>